<feature type="region of interest" description="Disordered" evidence="1">
    <location>
        <begin position="349"/>
        <end position="370"/>
    </location>
</feature>
<comment type="caution">
    <text evidence="3">The sequence shown here is derived from an EMBL/GenBank/DDBJ whole genome shotgun (WGS) entry which is preliminary data.</text>
</comment>
<protein>
    <submittedName>
        <fullName evidence="3">Uncharacterized protein</fullName>
    </submittedName>
</protein>
<feature type="transmembrane region" description="Helical" evidence="2">
    <location>
        <begin position="147"/>
        <end position="166"/>
    </location>
</feature>
<accession>A0A7Y9I904</accession>
<dbReference type="Proteomes" id="UP000569914">
    <property type="component" value="Unassembled WGS sequence"/>
</dbReference>
<feature type="transmembrane region" description="Helical" evidence="2">
    <location>
        <begin position="21"/>
        <end position="41"/>
    </location>
</feature>
<keyword evidence="4" id="KW-1185">Reference proteome</keyword>
<evidence type="ECO:0000256" key="1">
    <source>
        <dbReference type="SAM" id="MobiDB-lite"/>
    </source>
</evidence>
<feature type="transmembrane region" description="Helical" evidence="2">
    <location>
        <begin position="97"/>
        <end position="117"/>
    </location>
</feature>
<evidence type="ECO:0000256" key="2">
    <source>
        <dbReference type="SAM" id="Phobius"/>
    </source>
</evidence>
<feature type="transmembrane region" description="Helical" evidence="2">
    <location>
        <begin position="310"/>
        <end position="334"/>
    </location>
</feature>
<feature type="transmembrane region" description="Helical" evidence="2">
    <location>
        <begin position="186"/>
        <end position="210"/>
    </location>
</feature>
<evidence type="ECO:0000313" key="4">
    <source>
        <dbReference type="Proteomes" id="UP000569914"/>
    </source>
</evidence>
<keyword evidence="2" id="KW-0472">Membrane</keyword>
<feature type="transmembrane region" description="Helical" evidence="2">
    <location>
        <begin position="230"/>
        <end position="258"/>
    </location>
</feature>
<dbReference type="AlphaFoldDB" id="A0A7Y9I904"/>
<dbReference type="EMBL" id="JACCBU010000001">
    <property type="protein sequence ID" value="NYE72310.1"/>
    <property type="molecule type" value="Genomic_DNA"/>
</dbReference>
<feature type="transmembrane region" description="Helical" evidence="2">
    <location>
        <begin position="68"/>
        <end position="85"/>
    </location>
</feature>
<sequence length="370" mass="39030">MIELPRTPADRAAWLLRIAPLLWLMMLINDAGMVTLVALFGEPLAFPGQDRHDAPYDIPMVPISPEPLLVVAAFAAVCSAAELLIASRLPAGRGPALVLLGVATAPYALLVAAAVAFNPLTVITFGGGDAGMPEVAPGPFWYQPTRGMLLVVITLLRIGAVIIAGLRDPDRTTDVVPTRRRPFGVLLAALALPALIGVAGLIMISNGLAVVDQVNRATALGPEPFALKTFWWRTVSRMLILIALLAVVGAASVITLRLVHAVTARPARAIAAGFTAAAWLPVLYFCLLINPGGWRAPLRLGAQRMEVAWYPPVLTVIMIVAVVALVALAIALIWPGTAHWLATGTSPDPRHVPAADHDGVDRDGGAADRQ</sequence>
<name>A0A7Y9I904_9ACTN</name>
<evidence type="ECO:0000313" key="3">
    <source>
        <dbReference type="EMBL" id="NYE72310.1"/>
    </source>
</evidence>
<keyword evidence="2" id="KW-0812">Transmembrane</keyword>
<proteinExistence type="predicted"/>
<feature type="transmembrane region" description="Helical" evidence="2">
    <location>
        <begin position="270"/>
        <end position="290"/>
    </location>
</feature>
<organism evidence="3 4">
    <name type="scientific">Microlunatus parietis</name>
    <dbReference type="NCBI Taxonomy" id="682979"/>
    <lineage>
        <taxon>Bacteria</taxon>
        <taxon>Bacillati</taxon>
        <taxon>Actinomycetota</taxon>
        <taxon>Actinomycetes</taxon>
        <taxon>Propionibacteriales</taxon>
        <taxon>Propionibacteriaceae</taxon>
        <taxon>Microlunatus</taxon>
    </lineage>
</organism>
<dbReference type="RefSeq" id="WP_179753025.1">
    <property type="nucleotide sequence ID" value="NZ_JACCBU010000001.1"/>
</dbReference>
<keyword evidence="2" id="KW-1133">Transmembrane helix</keyword>
<reference evidence="3 4" key="1">
    <citation type="submission" date="2020-07" db="EMBL/GenBank/DDBJ databases">
        <title>Sequencing the genomes of 1000 actinobacteria strains.</title>
        <authorList>
            <person name="Klenk H.-P."/>
        </authorList>
    </citation>
    <scope>NUCLEOTIDE SEQUENCE [LARGE SCALE GENOMIC DNA]</scope>
    <source>
        <strain evidence="3 4">DSM 22083</strain>
    </source>
</reference>
<gene>
    <name evidence="3" type="ORF">BKA15_003639</name>
</gene>